<feature type="domain" description="MutL C-terminal dimerisation" evidence="3">
    <location>
        <begin position="679"/>
        <end position="859"/>
    </location>
</feature>
<dbReference type="InterPro" id="IPR042121">
    <property type="entry name" value="MutL_C_regsub"/>
</dbReference>
<dbReference type="GeneID" id="34613332"/>
<dbReference type="STRING" id="1073090.A0A1L9SCC5"/>
<feature type="compositionally biased region" description="Basic and acidic residues" evidence="2">
    <location>
        <begin position="415"/>
        <end position="431"/>
    </location>
</feature>
<dbReference type="GO" id="GO:0005524">
    <property type="term" value="F:ATP binding"/>
    <property type="evidence" value="ECO:0007669"/>
    <property type="project" value="InterPro"/>
</dbReference>
<dbReference type="SUPFAM" id="SSF118116">
    <property type="entry name" value="DNA mismatch repair protein MutL"/>
    <property type="match status" value="1"/>
</dbReference>
<feature type="region of interest" description="Disordered" evidence="2">
    <location>
        <begin position="415"/>
        <end position="450"/>
    </location>
</feature>
<dbReference type="PANTHER" id="PTHR10073:SF47">
    <property type="entry name" value="DNA MISMATCH REPAIR PROTEIN MLH3"/>
    <property type="match status" value="1"/>
</dbReference>
<dbReference type="Gene3D" id="3.30.1540.20">
    <property type="entry name" value="MutL, C-terminal domain, dimerisation subdomain"/>
    <property type="match status" value="1"/>
</dbReference>
<dbReference type="Pfam" id="PF08676">
    <property type="entry name" value="MutL_C"/>
    <property type="match status" value="1"/>
</dbReference>
<dbReference type="RefSeq" id="XP_022579289.1">
    <property type="nucleotide sequence ID" value="XM_022726868.1"/>
</dbReference>
<gene>
    <name evidence="4" type="ORF">ASPZODRAFT_168461</name>
</gene>
<keyword evidence="5" id="KW-1185">Reference proteome</keyword>
<comment type="similarity">
    <text evidence="1">Belongs to the DNA mismatch repair MutL/HexB family.</text>
</comment>
<dbReference type="GO" id="GO:0140664">
    <property type="term" value="F:ATP-dependent DNA damage sensor activity"/>
    <property type="evidence" value="ECO:0007669"/>
    <property type="project" value="InterPro"/>
</dbReference>
<dbReference type="PANTHER" id="PTHR10073">
    <property type="entry name" value="DNA MISMATCH REPAIR PROTEIN MLH, PMS, MUTL"/>
    <property type="match status" value="1"/>
</dbReference>
<dbReference type="Gene3D" id="3.30.565.10">
    <property type="entry name" value="Histidine kinase-like ATPase, C-terminal domain"/>
    <property type="match status" value="1"/>
</dbReference>
<evidence type="ECO:0000259" key="3">
    <source>
        <dbReference type="SMART" id="SM00853"/>
    </source>
</evidence>
<dbReference type="GO" id="GO:0006298">
    <property type="term" value="P:mismatch repair"/>
    <property type="evidence" value="ECO:0007669"/>
    <property type="project" value="InterPro"/>
</dbReference>
<dbReference type="InterPro" id="IPR038973">
    <property type="entry name" value="MutL/Mlh/Pms-like"/>
</dbReference>
<dbReference type="VEuPathDB" id="FungiDB:ASPZODRAFT_168461"/>
<evidence type="ECO:0000313" key="5">
    <source>
        <dbReference type="Proteomes" id="UP000184188"/>
    </source>
</evidence>
<reference evidence="5" key="1">
    <citation type="journal article" date="2017" name="Genome Biol.">
        <title>Comparative genomics reveals high biological diversity and specific adaptations in the industrially and medically important fungal genus Aspergillus.</title>
        <authorList>
            <person name="de Vries R.P."/>
            <person name="Riley R."/>
            <person name="Wiebenga A."/>
            <person name="Aguilar-Osorio G."/>
            <person name="Amillis S."/>
            <person name="Uchima C.A."/>
            <person name="Anderluh G."/>
            <person name="Asadollahi M."/>
            <person name="Askin M."/>
            <person name="Barry K."/>
            <person name="Battaglia E."/>
            <person name="Bayram O."/>
            <person name="Benocci T."/>
            <person name="Braus-Stromeyer S.A."/>
            <person name="Caldana C."/>
            <person name="Canovas D."/>
            <person name="Cerqueira G.C."/>
            <person name="Chen F."/>
            <person name="Chen W."/>
            <person name="Choi C."/>
            <person name="Clum A."/>
            <person name="Dos Santos R.A."/>
            <person name="Damasio A.R."/>
            <person name="Diallinas G."/>
            <person name="Emri T."/>
            <person name="Fekete E."/>
            <person name="Flipphi M."/>
            <person name="Freyberg S."/>
            <person name="Gallo A."/>
            <person name="Gournas C."/>
            <person name="Habgood R."/>
            <person name="Hainaut M."/>
            <person name="Harispe M.L."/>
            <person name="Henrissat B."/>
            <person name="Hilden K.S."/>
            <person name="Hope R."/>
            <person name="Hossain A."/>
            <person name="Karabika E."/>
            <person name="Karaffa L."/>
            <person name="Karanyi Z."/>
            <person name="Krasevec N."/>
            <person name="Kuo A."/>
            <person name="Kusch H."/>
            <person name="LaButti K."/>
            <person name="Lagendijk E.L."/>
            <person name="Lapidus A."/>
            <person name="Levasseur A."/>
            <person name="Lindquist E."/>
            <person name="Lipzen A."/>
            <person name="Logrieco A.F."/>
            <person name="MacCabe A."/>
            <person name="Maekelae M.R."/>
            <person name="Malavazi I."/>
            <person name="Melin P."/>
            <person name="Meyer V."/>
            <person name="Mielnichuk N."/>
            <person name="Miskei M."/>
            <person name="Molnar A.P."/>
            <person name="Mule G."/>
            <person name="Ngan C.Y."/>
            <person name="Orejas M."/>
            <person name="Orosz E."/>
            <person name="Ouedraogo J.P."/>
            <person name="Overkamp K.M."/>
            <person name="Park H.-S."/>
            <person name="Perrone G."/>
            <person name="Piumi F."/>
            <person name="Punt P.J."/>
            <person name="Ram A.F."/>
            <person name="Ramon A."/>
            <person name="Rauscher S."/>
            <person name="Record E."/>
            <person name="Riano-Pachon D.M."/>
            <person name="Robert V."/>
            <person name="Roehrig J."/>
            <person name="Ruller R."/>
            <person name="Salamov A."/>
            <person name="Salih N.S."/>
            <person name="Samson R.A."/>
            <person name="Sandor E."/>
            <person name="Sanguinetti M."/>
            <person name="Schuetze T."/>
            <person name="Sepcic K."/>
            <person name="Shelest E."/>
            <person name="Sherlock G."/>
            <person name="Sophianopoulou V."/>
            <person name="Squina F.M."/>
            <person name="Sun H."/>
            <person name="Susca A."/>
            <person name="Todd R.B."/>
            <person name="Tsang A."/>
            <person name="Unkles S.E."/>
            <person name="van de Wiele N."/>
            <person name="van Rossen-Uffink D."/>
            <person name="Oliveira J.V."/>
            <person name="Vesth T.C."/>
            <person name="Visser J."/>
            <person name="Yu J.-H."/>
            <person name="Zhou M."/>
            <person name="Andersen M.R."/>
            <person name="Archer D.B."/>
            <person name="Baker S.E."/>
            <person name="Benoit I."/>
            <person name="Brakhage A.A."/>
            <person name="Braus G.H."/>
            <person name="Fischer R."/>
            <person name="Frisvad J.C."/>
            <person name="Goldman G.H."/>
            <person name="Houbraken J."/>
            <person name="Oakley B."/>
            <person name="Pocsi I."/>
            <person name="Scazzocchio C."/>
            <person name="Seiboth B."/>
            <person name="vanKuyk P.A."/>
            <person name="Wortman J."/>
            <person name="Dyer P.S."/>
            <person name="Grigoriev I.V."/>
        </authorList>
    </citation>
    <scope>NUCLEOTIDE SEQUENCE [LARGE SCALE GENOMIC DNA]</scope>
    <source>
        <strain evidence="5">CBS 506.65</strain>
    </source>
</reference>
<dbReference type="SUPFAM" id="SSF55874">
    <property type="entry name" value="ATPase domain of HSP90 chaperone/DNA topoisomerase II/histidine kinase"/>
    <property type="match status" value="1"/>
</dbReference>
<dbReference type="GO" id="GO:0016887">
    <property type="term" value="F:ATP hydrolysis activity"/>
    <property type="evidence" value="ECO:0007669"/>
    <property type="project" value="InterPro"/>
</dbReference>
<dbReference type="InterPro" id="IPR042120">
    <property type="entry name" value="MutL_C_dimsub"/>
</dbReference>
<dbReference type="OrthoDB" id="429932at2759"/>
<dbReference type="InterPro" id="IPR037198">
    <property type="entry name" value="MutL_C_sf"/>
</dbReference>
<organism evidence="4 5">
    <name type="scientific">Penicilliopsis zonata CBS 506.65</name>
    <dbReference type="NCBI Taxonomy" id="1073090"/>
    <lineage>
        <taxon>Eukaryota</taxon>
        <taxon>Fungi</taxon>
        <taxon>Dikarya</taxon>
        <taxon>Ascomycota</taxon>
        <taxon>Pezizomycotina</taxon>
        <taxon>Eurotiomycetes</taxon>
        <taxon>Eurotiomycetidae</taxon>
        <taxon>Eurotiales</taxon>
        <taxon>Aspergillaceae</taxon>
        <taxon>Penicilliopsis</taxon>
    </lineage>
</organism>
<evidence type="ECO:0000256" key="1">
    <source>
        <dbReference type="ARBA" id="ARBA00006082"/>
    </source>
</evidence>
<dbReference type="AlphaFoldDB" id="A0A1L9SCC5"/>
<dbReference type="Gene3D" id="3.30.1370.100">
    <property type="entry name" value="MutL, C-terminal domain, regulatory subdomain"/>
    <property type="match status" value="1"/>
</dbReference>
<evidence type="ECO:0000313" key="4">
    <source>
        <dbReference type="EMBL" id="OJJ44779.1"/>
    </source>
</evidence>
<dbReference type="GO" id="GO:0032300">
    <property type="term" value="C:mismatch repair complex"/>
    <property type="evidence" value="ECO:0007669"/>
    <property type="project" value="InterPro"/>
</dbReference>
<dbReference type="EMBL" id="KV878347">
    <property type="protein sequence ID" value="OJJ44779.1"/>
    <property type="molecule type" value="Genomic_DNA"/>
</dbReference>
<evidence type="ECO:0000256" key="2">
    <source>
        <dbReference type="SAM" id="MobiDB-lite"/>
    </source>
</evidence>
<proteinExistence type="inferred from homology"/>
<accession>A0A1L9SCC5</accession>
<feature type="compositionally biased region" description="Polar residues" evidence="2">
    <location>
        <begin position="440"/>
        <end position="450"/>
    </location>
</feature>
<protein>
    <recommendedName>
        <fullName evidence="3">MutL C-terminal dimerisation domain-containing protein</fullName>
    </recommendedName>
</protein>
<dbReference type="SMART" id="SM00853">
    <property type="entry name" value="MutL_C"/>
    <property type="match status" value="1"/>
</dbReference>
<name>A0A1L9SCC5_9EURO</name>
<sequence>MSDIDQNSGHSAHDASIRALPRDVVSKIKSSASITHLNDAILGLIKNALDANAHTITVTVDFQRGGCVVEDDGDGIPPTEFEVDGGLGKAYHTSKFSSEKDFFGRKGLFLTSLASLSLLTITSKHRHRPTTNTIMFHHSTPVARLIPAPSQHQLRWSSHGTKVSVNDIFGNMPVRVKSRALALRKPDELDREWDNLKHVVASIVLANDLIEKLVLSHLSRRKVIFRPSYRASSGREFDARRVTSILQQAGLIGARDLSHWRPVSASLPDLSVHAIISLTPSPTKKVQFISLENSPVFAGNQASIFYNEINQLFASSDFGLMASNTGMASAPSTSRMEAMDVKGPRKSVGKWPMFYIRIAARGAQTLEDDNCDISPESDGSFQRIMDVLVAMITEFLRQHGLRPRSERQKRKFFEGYQDSRSDQNFRKETNKTKVPALSGNKDQPASASTEETLDARLKLPSFQNMRKVNVSRDFGGWSRVKSGNGTTVSKLPINLEKESGMLQFYPDTDLPRGARIHGGPSLTETVPTESSSLARQIEVSAGSVPEENGEPVDRLIFCADSNTGEPVSLGSRTDNCTTADYGDNKLRSETGHKIRRLGSVPSLKPRNKGSWLEKFLEQWQNPVFGRPERAIAAVESGRGAGLPTGDVFGFSQESFTLETARLGSYQGRISRNQLQTATVIAQVDQKFILTKMQVTNGKNSGFMLALIDQHAADERCRIEQLFRDLVSDSLQVQTIAVKPIAFQVSPREATLLRRASDFFTRWGIGYDVGLQEGSHLVSVHTLPVLIAERCRLESSLVLDLLRTEIWAREENGRGPSPRSQAGSTDTPSWLEWISRCPRGITDLLISRACRTAIMFNDELTLDDCQQLVARLATCVFPFQCAHGRPTMVPLVNLGGDRESV</sequence>
<dbReference type="InterPro" id="IPR014790">
    <property type="entry name" value="MutL_C"/>
</dbReference>
<dbReference type="Proteomes" id="UP000184188">
    <property type="component" value="Unassembled WGS sequence"/>
</dbReference>
<dbReference type="InterPro" id="IPR036890">
    <property type="entry name" value="HATPase_C_sf"/>
</dbReference>
<dbReference type="Pfam" id="PF13589">
    <property type="entry name" value="HATPase_c_3"/>
    <property type="match status" value="1"/>
</dbReference>